<reference evidence="1 2" key="1">
    <citation type="journal article" date="2011" name="PLoS Pathog.">
        <title>Genomic and proteomic analyses of the fungus Arthrobotrys oligospora provide insights into nematode-trap formation.</title>
        <authorList>
            <person name="Yang J."/>
            <person name="Wang L."/>
            <person name="Ji X."/>
            <person name="Feng Y."/>
            <person name="Li X."/>
            <person name="Zou C."/>
            <person name="Xu J."/>
            <person name="Ren Y."/>
            <person name="Mi Q."/>
            <person name="Wu J."/>
            <person name="Liu S."/>
            <person name="Liu Y."/>
            <person name="Huang X."/>
            <person name="Wang H."/>
            <person name="Niu X."/>
            <person name="Li J."/>
            <person name="Liang L."/>
            <person name="Luo Y."/>
            <person name="Ji K."/>
            <person name="Zhou W."/>
            <person name="Yu Z."/>
            <person name="Li G."/>
            <person name="Liu Y."/>
            <person name="Li L."/>
            <person name="Qiao M."/>
            <person name="Feng L."/>
            <person name="Zhang K.-Q."/>
        </authorList>
    </citation>
    <scope>NUCLEOTIDE SEQUENCE [LARGE SCALE GENOMIC DNA]</scope>
    <source>
        <strain evidence="2">ATCC 24927 / CBS 115.81 / DSM 1491</strain>
    </source>
</reference>
<name>G1XT52_ARTOA</name>
<sequence>MFPIPDTEPCNRPAKLSDWTFYRRLEEKSRDIDQDWKKYKGGSTCRRRDMLLALSLDAWTTYLWSLQKFESSQIQTTDTTTTCVERSILAFFLVPFSTQLVTECSKKEVKRVGFASWEQYNEYIKALDSAMTKIYNTIDTWACRHEISDKSMTYHTLFLRKAEDVRAKAPQLGRLNAMLKATTPDIGKPVKELIAGLKLRATITKTLMKSFGDDNKSQEEKDAIKKFCDIVDDGTLPKFPPADDDPVFPFPFLGGAPER</sequence>
<gene>
    <name evidence="1" type="ORF">AOL_s00215g550</name>
</gene>
<dbReference type="EMBL" id="ADOT01000316">
    <property type="protein sequence ID" value="EGX43814.1"/>
    <property type="molecule type" value="Genomic_DNA"/>
</dbReference>
<dbReference type="GeneID" id="22898991"/>
<dbReference type="Proteomes" id="UP000008784">
    <property type="component" value="Unassembled WGS sequence"/>
</dbReference>
<evidence type="ECO:0000313" key="1">
    <source>
        <dbReference type="EMBL" id="EGX43814.1"/>
    </source>
</evidence>
<evidence type="ECO:0000313" key="2">
    <source>
        <dbReference type="Proteomes" id="UP000008784"/>
    </source>
</evidence>
<comment type="caution">
    <text evidence="1">The sequence shown here is derived from an EMBL/GenBank/DDBJ whole genome shotgun (WGS) entry which is preliminary data.</text>
</comment>
<dbReference type="AlphaFoldDB" id="G1XT52"/>
<proteinExistence type="predicted"/>
<dbReference type="HOGENOM" id="CLU_1073531_0_0_1"/>
<protein>
    <submittedName>
        <fullName evidence="1">Uncharacterized protein</fullName>
    </submittedName>
</protein>
<dbReference type="RefSeq" id="XP_011128054.1">
    <property type="nucleotide sequence ID" value="XM_011129752.1"/>
</dbReference>
<accession>G1XT52</accession>
<dbReference type="InParanoid" id="G1XT52"/>
<organism evidence="1 2">
    <name type="scientific">Arthrobotrys oligospora (strain ATCC 24927 / CBS 115.81 / DSM 1491)</name>
    <name type="common">Nematode-trapping fungus</name>
    <name type="synonym">Didymozoophaga oligospora</name>
    <dbReference type="NCBI Taxonomy" id="756982"/>
    <lineage>
        <taxon>Eukaryota</taxon>
        <taxon>Fungi</taxon>
        <taxon>Dikarya</taxon>
        <taxon>Ascomycota</taxon>
        <taxon>Pezizomycotina</taxon>
        <taxon>Orbiliomycetes</taxon>
        <taxon>Orbiliales</taxon>
        <taxon>Orbiliaceae</taxon>
        <taxon>Orbilia</taxon>
        <taxon>Orbilia oligospora</taxon>
    </lineage>
</organism>
<dbReference type="OrthoDB" id="10573902at2759"/>
<keyword evidence="2" id="KW-1185">Reference proteome</keyword>